<evidence type="ECO:0008006" key="6">
    <source>
        <dbReference type="Google" id="ProtNLM"/>
    </source>
</evidence>
<evidence type="ECO:0000259" key="2">
    <source>
        <dbReference type="Pfam" id="PF06350"/>
    </source>
</evidence>
<keyword evidence="5" id="KW-1185">Reference proteome</keyword>
<evidence type="ECO:0000313" key="5">
    <source>
        <dbReference type="Proteomes" id="UP001177023"/>
    </source>
</evidence>
<evidence type="ECO:0000256" key="1">
    <source>
        <dbReference type="SAM" id="MobiDB-lite"/>
    </source>
</evidence>
<feature type="region of interest" description="Disordered" evidence="1">
    <location>
        <begin position="684"/>
        <end position="708"/>
    </location>
</feature>
<dbReference type="SUPFAM" id="SSF53474">
    <property type="entry name" value="alpha/beta-Hydrolases"/>
    <property type="match status" value="1"/>
</dbReference>
<feature type="compositionally biased region" description="Acidic residues" evidence="1">
    <location>
        <begin position="579"/>
        <end position="588"/>
    </location>
</feature>
<feature type="compositionally biased region" description="Polar residues" evidence="1">
    <location>
        <begin position="688"/>
        <end position="699"/>
    </location>
</feature>
<accession>A0AA36CZM0</accession>
<dbReference type="InterPro" id="IPR029058">
    <property type="entry name" value="AB_hydrolase_fold"/>
</dbReference>
<dbReference type="Pfam" id="PF06350">
    <property type="entry name" value="HSL_N"/>
    <property type="match status" value="1"/>
</dbReference>
<dbReference type="GO" id="GO:0004806">
    <property type="term" value="F:triacylglycerol lipase activity"/>
    <property type="evidence" value="ECO:0007669"/>
    <property type="project" value="TreeGrafter"/>
</dbReference>
<dbReference type="Pfam" id="PF07859">
    <property type="entry name" value="Abhydrolase_3"/>
    <property type="match status" value="2"/>
</dbReference>
<feature type="region of interest" description="Disordered" evidence="1">
    <location>
        <begin position="1"/>
        <end position="25"/>
    </location>
</feature>
<organism evidence="4 5">
    <name type="scientific">Mesorhabditis spiculigera</name>
    <dbReference type="NCBI Taxonomy" id="96644"/>
    <lineage>
        <taxon>Eukaryota</taxon>
        <taxon>Metazoa</taxon>
        <taxon>Ecdysozoa</taxon>
        <taxon>Nematoda</taxon>
        <taxon>Chromadorea</taxon>
        <taxon>Rhabditida</taxon>
        <taxon>Rhabditina</taxon>
        <taxon>Rhabditomorpha</taxon>
        <taxon>Rhabditoidea</taxon>
        <taxon>Rhabditidae</taxon>
        <taxon>Mesorhabditinae</taxon>
        <taxon>Mesorhabditis</taxon>
    </lineage>
</organism>
<evidence type="ECO:0000313" key="4">
    <source>
        <dbReference type="EMBL" id="CAJ0577267.1"/>
    </source>
</evidence>
<feature type="region of interest" description="Disordered" evidence="1">
    <location>
        <begin position="551"/>
        <end position="595"/>
    </location>
</feature>
<sequence>MFDPAASSSSTSGPRTAKNAQKRPHKLAARLSVERDAIYNLLYKLANDNEEHFTTHGAAGKYEQRLVAGCIDIQQSTPQLKEQVMKLQELAPKFDYDEKVPGNGFRSLVCICDTTVLHLISLLRVCSEMRDSIMFRLSHYCKEIEAYNTVVHFLLNALPMTLETEAAMPDGFLFPPLEGDYGKWHELLRGVEQLDSSCFYGRPIGFQFSPTCSRIFRFIGVILATYSLSWERGHGPIGSLINSGRFFLSPEQRAARIIKVTKEADIGFCKGFWNLSELGNNMPKFFLPNMAVNELRDIVTTGPLTLETCSGEPVTIPEPSAHTGTRPVKIRVMSHLNRQGLTSSGSLPPSPHLLFHCHGGGFVATSSKSHETYLRVWAKLLNCTIVSVEYSLAPENPFPRPTEEVLYAYAWIINNPQLFGWTGERIAMVGDSAGGNLIVSLNLRLIQLNVKRRPDGLVPCYTPFLFQYLPSPSRLLSVMDPLLHMGVVLRCVAAYTGAYTFKSDKDNGGATPPEENGHKTLQEYVEQVQKTQKIDFTGGSQSIVSLVNLTQPSSPDITSTESTSFFKTSPTLPRSPKTDEEESEEDEDNRSLSSVRIDSDPLHIHISPSVFDDNFVHFLQCHPITKDQVIWKNGEKPSENGMEVDEVAEEATQQLLTSDLTAIPTSSSSHLIGQSTTVTIEKPTKTTMPNSMSTNNLGTGRNPPLSHKRSLSQTLADTASLAYGHAFDNLSEWFEKPQKAKLQRASGSQEIAQESEEEEHRSHLLELLNNSAVPRDPLISPMYADDSIVKQLPPIHLIACHLDPLLDDTIAFAKKMKRAGGKVASLDLLPHVPHGFLNFTLMSPECRDGAKVCLARIRQALGITDTHSG</sequence>
<dbReference type="PANTHER" id="PTHR23025">
    <property type="entry name" value="TRIACYLGLYCEROL LIPASE"/>
    <property type="match status" value="1"/>
</dbReference>
<dbReference type="Gene3D" id="3.40.50.1820">
    <property type="entry name" value="alpha/beta hydrolase"/>
    <property type="match status" value="2"/>
</dbReference>
<feature type="compositionally biased region" description="Polar residues" evidence="1">
    <location>
        <begin position="1"/>
        <end position="14"/>
    </location>
</feature>
<feature type="domain" description="Hormone-sensitive lipase N-terminal" evidence="2">
    <location>
        <begin position="39"/>
        <end position="341"/>
    </location>
</feature>
<feature type="non-terminal residue" evidence="4">
    <location>
        <position position="869"/>
    </location>
</feature>
<feature type="domain" description="Alpha/beta hydrolase fold-3" evidence="3">
    <location>
        <begin position="355"/>
        <end position="497"/>
    </location>
</feature>
<dbReference type="GO" id="GO:0005829">
    <property type="term" value="C:cytosol"/>
    <property type="evidence" value="ECO:0007669"/>
    <property type="project" value="TreeGrafter"/>
</dbReference>
<dbReference type="GO" id="GO:0019433">
    <property type="term" value="P:triglyceride catabolic process"/>
    <property type="evidence" value="ECO:0007669"/>
    <property type="project" value="TreeGrafter"/>
</dbReference>
<feature type="compositionally biased region" description="Low complexity" evidence="1">
    <location>
        <begin position="558"/>
        <end position="571"/>
    </location>
</feature>
<proteinExistence type="predicted"/>
<dbReference type="PANTHER" id="PTHR23025:SF3">
    <property type="entry name" value="HORMONE-SENSITIVE LIPASE"/>
    <property type="match status" value="1"/>
</dbReference>
<reference evidence="4" key="1">
    <citation type="submission" date="2023-06" db="EMBL/GenBank/DDBJ databases">
        <authorList>
            <person name="Delattre M."/>
        </authorList>
    </citation>
    <scope>NUCLEOTIDE SEQUENCE</scope>
    <source>
        <strain evidence="4">AF72</strain>
    </source>
</reference>
<dbReference type="InterPro" id="IPR010468">
    <property type="entry name" value="HSL_N"/>
</dbReference>
<gene>
    <name evidence="4" type="ORF">MSPICULIGERA_LOCUS15545</name>
</gene>
<feature type="domain" description="Alpha/beta hydrolase fold-3" evidence="3">
    <location>
        <begin position="768"/>
        <end position="837"/>
    </location>
</feature>
<dbReference type="InterPro" id="IPR013094">
    <property type="entry name" value="AB_hydrolase_3"/>
</dbReference>
<evidence type="ECO:0000259" key="3">
    <source>
        <dbReference type="Pfam" id="PF07859"/>
    </source>
</evidence>
<dbReference type="GO" id="GO:0004771">
    <property type="term" value="F:sterol ester esterase activity"/>
    <property type="evidence" value="ECO:0007669"/>
    <property type="project" value="TreeGrafter"/>
</dbReference>
<comment type="caution">
    <text evidence="4">The sequence shown here is derived from an EMBL/GenBank/DDBJ whole genome shotgun (WGS) entry which is preliminary data.</text>
</comment>
<dbReference type="GO" id="GO:0008203">
    <property type="term" value="P:cholesterol metabolic process"/>
    <property type="evidence" value="ECO:0007669"/>
    <property type="project" value="InterPro"/>
</dbReference>
<dbReference type="EMBL" id="CATQJA010002650">
    <property type="protein sequence ID" value="CAJ0577267.1"/>
    <property type="molecule type" value="Genomic_DNA"/>
</dbReference>
<name>A0AA36CZM0_9BILA</name>
<dbReference type="AlphaFoldDB" id="A0AA36CZM0"/>
<dbReference type="Proteomes" id="UP001177023">
    <property type="component" value="Unassembled WGS sequence"/>
</dbReference>
<protein>
    <recommendedName>
        <fullName evidence="6">Hormone-sensitive lipase</fullName>
    </recommendedName>
</protein>